<reference evidence="2 3" key="1">
    <citation type="submission" date="2024-08" db="EMBL/GenBank/DDBJ databases">
        <title>Genome mining of Saccharopolyspora cebuensis PGLac3 from Nigerian medicinal plant.</title>
        <authorList>
            <person name="Ezeobiora C.E."/>
            <person name="Igbokwe N.H."/>
            <person name="Amin D.H."/>
            <person name="Mendie U.E."/>
        </authorList>
    </citation>
    <scope>NUCLEOTIDE SEQUENCE [LARGE SCALE GENOMIC DNA]</scope>
    <source>
        <strain evidence="2 3">PGLac3</strain>
    </source>
</reference>
<organism evidence="2 3">
    <name type="scientific">Saccharopolyspora cebuensis</name>
    <dbReference type="NCBI Taxonomy" id="418759"/>
    <lineage>
        <taxon>Bacteria</taxon>
        <taxon>Bacillati</taxon>
        <taxon>Actinomycetota</taxon>
        <taxon>Actinomycetes</taxon>
        <taxon>Pseudonocardiales</taxon>
        <taxon>Pseudonocardiaceae</taxon>
        <taxon>Saccharopolyspora</taxon>
    </lineage>
</organism>
<dbReference type="RefSeq" id="WP_369774712.1">
    <property type="nucleotide sequence ID" value="NZ_JBGEHV010000012.1"/>
</dbReference>
<feature type="compositionally biased region" description="Basic and acidic residues" evidence="1">
    <location>
        <begin position="22"/>
        <end position="38"/>
    </location>
</feature>
<evidence type="ECO:0008006" key="4">
    <source>
        <dbReference type="Google" id="ProtNLM"/>
    </source>
</evidence>
<evidence type="ECO:0000313" key="3">
    <source>
        <dbReference type="Proteomes" id="UP001564626"/>
    </source>
</evidence>
<name>A0ABV4CER4_9PSEU</name>
<dbReference type="EMBL" id="JBGEHV010000012">
    <property type="protein sequence ID" value="MEY8039570.1"/>
    <property type="molecule type" value="Genomic_DNA"/>
</dbReference>
<dbReference type="Proteomes" id="UP001564626">
    <property type="component" value="Unassembled WGS sequence"/>
</dbReference>
<protein>
    <recommendedName>
        <fullName evidence="4">Scaffolding protein</fullName>
    </recommendedName>
</protein>
<comment type="caution">
    <text evidence="2">The sequence shown here is derived from an EMBL/GenBank/DDBJ whole genome shotgun (WGS) entry which is preliminary data.</text>
</comment>
<keyword evidence="3" id="KW-1185">Reference proteome</keyword>
<accession>A0ABV4CER4</accession>
<evidence type="ECO:0000313" key="2">
    <source>
        <dbReference type="EMBL" id="MEY8039570.1"/>
    </source>
</evidence>
<gene>
    <name evidence="2" type="ORF">AB8O55_09195</name>
</gene>
<feature type="compositionally biased region" description="Basic and acidic residues" evidence="1">
    <location>
        <begin position="45"/>
        <end position="64"/>
    </location>
</feature>
<sequence length="160" mass="17446">MTEQQNTTQPDEQGHPLESTAGDDRAVGNEHQAERELSADAADPSEAKPNREAAKYRRQLRDTEAERDALAARLATMERRQVDRLAAEVLADPSDFAPALDELRDAGGALDEEKVSAALDELIKAKPHYAKRRVVPTRSSAEHSGGSYTPPRRMGAIFGG</sequence>
<proteinExistence type="predicted"/>
<feature type="compositionally biased region" description="Polar residues" evidence="1">
    <location>
        <begin position="1"/>
        <end position="11"/>
    </location>
</feature>
<evidence type="ECO:0000256" key="1">
    <source>
        <dbReference type="SAM" id="MobiDB-lite"/>
    </source>
</evidence>
<feature type="region of interest" description="Disordered" evidence="1">
    <location>
        <begin position="132"/>
        <end position="160"/>
    </location>
</feature>
<feature type="region of interest" description="Disordered" evidence="1">
    <location>
        <begin position="1"/>
        <end position="64"/>
    </location>
</feature>